<proteinExistence type="predicted"/>
<feature type="region of interest" description="Disordered" evidence="1">
    <location>
        <begin position="183"/>
        <end position="202"/>
    </location>
</feature>
<name>A0AAE0GH88_9CHLO</name>
<feature type="region of interest" description="Disordered" evidence="1">
    <location>
        <begin position="483"/>
        <end position="504"/>
    </location>
</feature>
<evidence type="ECO:0000256" key="1">
    <source>
        <dbReference type="SAM" id="MobiDB-lite"/>
    </source>
</evidence>
<feature type="compositionally biased region" description="Basic residues" evidence="1">
    <location>
        <begin position="495"/>
        <end position="504"/>
    </location>
</feature>
<protein>
    <submittedName>
        <fullName evidence="2">Uncharacterized protein</fullName>
    </submittedName>
</protein>
<accession>A0AAE0GH88</accession>
<dbReference type="AlphaFoldDB" id="A0AAE0GH88"/>
<dbReference type="SUPFAM" id="SSF51197">
    <property type="entry name" value="Clavaminate synthase-like"/>
    <property type="match status" value="1"/>
</dbReference>
<keyword evidence="3" id="KW-1185">Reference proteome</keyword>
<evidence type="ECO:0000313" key="3">
    <source>
        <dbReference type="Proteomes" id="UP001190700"/>
    </source>
</evidence>
<reference evidence="2 3" key="1">
    <citation type="journal article" date="2015" name="Genome Biol. Evol.">
        <title>Comparative Genomics of a Bacterivorous Green Alga Reveals Evolutionary Causalities and Consequences of Phago-Mixotrophic Mode of Nutrition.</title>
        <authorList>
            <person name="Burns J.A."/>
            <person name="Paasch A."/>
            <person name="Narechania A."/>
            <person name="Kim E."/>
        </authorList>
    </citation>
    <scope>NUCLEOTIDE SEQUENCE [LARGE SCALE GENOMIC DNA]</scope>
    <source>
        <strain evidence="2 3">PLY_AMNH</strain>
    </source>
</reference>
<gene>
    <name evidence="2" type="ORF">CYMTET_13827</name>
</gene>
<organism evidence="2 3">
    <name type="scientific">Cymbomonas tetramitiformis</name>
    <dbReference type="NCBI Taxonomy" id="36881"/>
    <lineage>
        <taxon>Eukaryota</taxon>
        <taxon>Viridiplantae</taxon>
        <taxon>Chlorophyta</taxon>
        <taxon>Pyramimonadophyceae</taxon>
        <taxon>Pyramimonadales</taxon>
        <taxon>Pyramimonadaceae</taxon>
        <taxon>Cymbomonas</taxon>
    </lineage>
</organism>
<dbReference type="EMBL" id="LGRX02005561">
    <property type="protein sequence ID" value="KAK3278200.1"/>
    <property type="molecule type" value="Genomic_DNA"/>
</dbReference>
<comment type="caution">
    <text evidence="2">The sequence shown here is derived from an EMBL/GenBank/DDBJ whole genome shotgun (WGS) entry which is preliminary data.</text>
</comment>
<dbReference type="Proteomes" id="UP001190700">
    <property type="component" value="Unassembled WGS sequence"/>
</dbReference>
<dbReference type="Gene3D" id="2.60.120.620">
    <property type="entry name" value="q2cbj1_9rhob like domain"/>
    <property type="match status" value="1"/>
</dbReference>
<feature type="compositionally biased region" description="Basic and acidic residues" evidence="1">
    <location>
        <begin position="483"/>
        <end position="494"/>
    </location>
</feature>
<sequence length="504" mass="56894">MKNILEASYDEIFDVGYWKELVPFLTVCGEKRGKETKRKKKTVNRFLKPEDLRAHKYTECGAIREKLVEDGYCVISNKAQVTELLFDEPSGPSFPEETARQPGKAVSNITSEKYFKLIAALRKAVLVLDQAGWPATFLAVYDEVWELAELYQQFMLKLTSNRNVFAYDIVGFYTKCGTGFSPHRDRQPEDWQPKGHAPEDPRTTFDAETKLAKYLTAWIGLSDATPENSCLHYVSAKADPGYWDGDDGECDADATVNGKNDPMSKVFFNKNHSFQDIRAAAVRSGGFNLHTHRVIHWGSKGDAHVVEKKPRIAFSFAFTNNTEGPFEPANVLAKEKMFRTVQPPHGVRNSSSGEISETAFGIRLQNLAERVSLCAGQVIVYSTLGLADSPGWVTVAGSMVRKEHLPKIFKMFKKSEQTFHSHYKKEINDKFLLMMQSGVSVSTSRSLGSRDSLDSRDTQELAFVDRQSDSEAEETMLDAMLDAERVHCARERKSQPPKKKMRRK</sequence>
<evidence type="ECO:0000313" key="2">
    <source>
        <dbReference type="EMBL" id="KAK3278200.1"/>
    </source>
</evidence>